<gene>
    <name evidence="1" type="ORF">MOV92_15255</name>
</gene>
<reference evidence="1 2" key="1">
    <citation type="submission" date="2022-03" db="EMBL/GenBank/DDBJ databases">
        <title>Complete genome sequence of Lysobacter capsici VKM B-2533 and Lysobacter gummosus 10.1.1, promising sources of lytic agents.</title>
        <authorList>
            <person name="Tarlachkov S.V."/>
            <person name="Kudryakova I.V."/>
            <person name="Afoshin A.S."/>
            <person name="Leontyevskaya E.A."/>
            <person name="Leontyevskaya N.V."/>
        </authorList>
    </citation>
    <scope>NUCLEOTIDE SEQUENCE [LARGE SCALE GENOMIC DNA]</scope>
    <source>
        <strain evidence="1 2">10.1.1</strain>
    </source>
</reference>
<protein>
    <submittedName>
        <fullName evidence="1">Uncharacterized protein</fullName>
    </submittedName>
</protein>
<organism evidence="1 2">
    <name type="scientific">Lysobacter gummosus</name>
    <dbReference type="NCBI Taxonomy" id="262324"/>
    <lineage>
        <taxon>Bacteria</taxon>
        <taxon>Pseudomonadati</taxon>
        <taxon>Pseudomonadota</taxon>
        <taxon>Gammaproteobacteria</taxon>
        <taxon>Lysobacterales</taxon>
        <taxon>Lysobacteraceae</taxon>
        <taxon>Lysobacter</taxon>
    </lineage>
</organism>
<dbReference type="EMBL" id="CP093547">
    <property type="protein sequence ID" value="UNP27864.1"/>
    <property type="molecule type" value="Genomic_DNA"/>
</dbReference>
<accession>A0ABY3X8R9</accession>
<evidence type="ECO:0000313" key="1">
    <source>
        <dbReference type="EMBL" id="UNP27864.1"/>
    </source>
</evidence>
<name>A0ABY3X8R9_9GAMM</name>
<dbReference type="Proteomes" id="UP000829194">
    <property type="component" value="Chromosome"/>
</dbReference>
<dbReference type="RefSeq" id="WP_148648927.1">
    <property type="nucleotide sequence ID" value="NZ_CP011131.1"/>
</dbReference>
<sequence>MSSMVAHRHEYGVCGLRRWSEAGPATNSRAGRAAARVQCNMRSGGLRAARVASSPGTSRFADIYSSVSSYFNP</sequence>
<keyword evidence="2" id="KW-1185">Reference proteome</keyword>
<proteinExistence type="predicted"/>
<evidence type="ECO:0000313" key="2">
    <source>
        <dbReference type="Proteomes" id="UP000829194"/>
    </source>
</evidence>